<name>A0A085V9T2_PSESX</name>
<dbReference type="InterPro" id="IPR000073">
    <property type="entry name" value="AB_hydrolase_1"/>
</dbReference>
<dbReference type="PANTHER" id="PTHR43433">
    <property type="entry name" value="HYDROLASE, ALPHA/BETA FOLD FAMILY PROTEIN"/>
    <property type="match status" value="1"/>
</dbReference>
<protein>
    <submittedName>
        <fullName evidence="3">Arylesterase</fullName>
    </submittedName>
</protein>
<dbReference type="InterPro" id="IPR000639">
    <property type="entry name" value="Epox_hydrolase-like"/>
</dbReference>
<accession>A0A085V9T2</accession>
<reference evidence="3 4" key="1">
    <citation type="submission" date="2014-07" db="EMBL/GenBank/DDBJ databases">
        <title>Draft Genome Sequences of Environmental Pseudomonas syringae strains.</title>
        <authorList>
            <person name="Baltrus D.A."/>
            <person name="Berge O."/>
            <person name="Morris C."/>
        </authorList>
    </citation>
    <scope>NUCLEOTIDE SEQUENCE [LARGE SCALE GENOMIC DNA]</scope>
    <source>
        <strain evidence="3 4">CEB003</strain>
    </source>
</reference>
<evidence type="ECO:0000259" key="2">
    <source>
        <dbReference type="Pfam" id="PF00561"/>
    </source>
</evidence>
<dbReference type="Pfam" id="PF00561">
    <property type="entry name" value="Abhydrolase_1"/>
    <property type="match status" value="1"/>
</dbReference>
<dbReference type="SUPFAM" id="SSF53474">
    <property type="entry name" value="alpha/beta-Hydrolases"/>
    <property type="match status" value="1"/>
</dbReference>
<dbReference type="InterPro" id="IPR029058">
    <property type="entry name" value="AB_hydrolase_fold"/>
</dbReference>
<dbReference type="PATRIC" id="fig|317.174.peg.1918"/>
<organism evidence="3 4">
    <name type="scientific">Pseudomonas syringae</name>
    <dbReference type="NCBI Taxonomy" id="317"/>
    <lineage>
        <taxon>Bacteria</taxon>
        <taxon>Pseudomonadati</taxon>
        <taxon>Pseudomonadota</taxon>
        <taxon>Gammaproteobacteria</taxon>
        <taxon>Pseudomonadales</taxon>
        <taxon>Pseudomonadaceae</taxon>
        <taxon>Pseudomonas</taxon>
    </lineage>
</organism>
<comment type="similarity">
    <text evidence="1">Belongs to the AB hydrolase superfamily. Bacterial non-heme haloperoxidase / perhydrolase family.</text>
</comment>
<proteinExistence type="inferred from homology"/>
<dbReference type="RefSeq" id="WP_047574097.1">
    <property type="nucleotide sequence ID" value="NZ_JPQT01000098.1"/>
</dbReference>
<gene>
    <name evidence="3" type="ORF">IV02_09385</name>
</gene>
<dbReference type="PRINTS" id="PR00111">
    <property type="entry name" value="ABHYDROLASE"/>
</dbReference>
<comment type="caution">
    <text evidence="3">The sequence shown here is derived from an EMBL/GenBank/DDBJ whole genome shotgun (WGS) entry which is preliminary data.</text>
</comment>
<dbReference type="Proteomes" id="UP000028643">
    <property type="component" value="Unassembled WGS sequence"/>
</dbReference>
<evidence type="ECO:0000313" key="4">
    <source>
        <dbReference type="Proteomes" id="UP000028643"/>
    </source>
</evidence>
<sequence>MPTITTADGTQLYYKDWGTGQPVILSHGWPLNADMWEYQMNFLAANGFRVIAPDRRGFGRSSQPWQGYDYDTFADDLHALITTLDLTDIMLVGFSMGGGEVARYIGRHGPRRIAKAVLVSAVTPLMIRREDHPEGMDPAIFDGIRAGLLNDRAGFLDAFGPVFTGADQPGSSVTKPMLDWTQFMALQGGMKGTLDCVAAFSETDFRSDLARFDVPTLVIHGDGDAVVNIDVTGKAAAALVKGAELKIYPGAPHAVYFTHKDQLNQDLLIFAQAR</sequence>
<dbReference type="GO" id="GO:0003824">
    <property type="term" value="F:catalytic activity"/>
    <property type="evidence" value="ECO:0007669"/>
    <property type="project" value="InterPro"/>
</dbReference>
<feature type="domain" description="AB hydrolase-1" evidence="2">
    <location>
        <begin position="22"/>
        <end position="259"/>
    </location>
</feature>
<evidence type="ECO:0000256" key="1">
    <source>
        <dbReference type="ARBA" id="ARBA00038128"/>
    </source>
</evidence>
<dbReference type="PANTHER" id="PTHR43433:SF4">
    <property type="entry name" value="NON-HEME CHLOROPEROXIDASE-RELATED"/>
    <property type="match status" value="1"/>
</dbReference>
<dbReference type="AlphaFoldDB" id="A0A085V9T2"/>
<dbReference type="InterPro" id="IPR050471">
    <property type="entry name" value="AB_hydrolase"/>
</dbReference>
<dbReference type="PRINTS" id="PR00412">
    <property type="entry name" value="EPOXHYDRLASE"/>
</dbReference>
<dbReference type="EMBL" id="JPQT01000098">
    <property type="protein sequence ID" value="KFE52195.1"/>
    <property type="molecule type" value="Genomic_DNA"/>
</dbReference>
<dbReference type="FunFam" id="3.40.50.1820:FF:000205">
    <property type="entry name" value="Non-haem bromoperoxidase BPO-A2"/>
    <property type="match status" value="1"/>
</dbReference>
<evidence type="ECO:0000313" key="3">
    <source>
        <dbReference type="EMBL" id="KFE52195.1"/>
    </source>
</evidence>
<dbReference type="Gene3D" id="3.40.50.1820">
    <property type="entry name" value="alpha/beta hydrolase"/>
    <property type="match status" value="1"/>
</dbReference>